<feature type="transmembrane region" description="Helical" evidence="6">
    <location>
        <begin position="289"/>
        <end position="307"/>
    </location>
</feature>
<feature type="transmembrane region" description="Helical" evidence="6">
    <location>
        <begin position="153"/>
        <end position="171"/>
    </location>
</feature>
<dbReference type="PANTHER" id="PTHR31310:SF7">
    <property type="entry name" value="PA-PHOSPHATASE RELATED-FAMILY PROTEIN DDB_G0268928"/>
    <property type="match status" value="1"/>
</dbReference>
<feature type="compositionally biased region" description="Polar residues" evidence="5">
    <location>
        <begin position="47"/>
        <end position="60"/>
    </location>
</feature>
<dbReference type="EMBL" id="RJJQ01000002">
    <property type="protein sequence ID" value="RNI24818.1"/>
    <property type="molecule type" value="Genomic_DNA"/>
</dbReference>
<evidence type="ECO:0000313" key="9">
    <source>
        <dbReference type="Proteomes" id="UP000271678"/>
    </source>
</evidence>
<name>A0A3M9MJI5_9MICO</name>
<evidence type="ECO:0000256" key="4">
    <source>
        <dbReference type="ARBA" id="ARBA00023136"/>
    </source>
</evidence>
<dbReference type="Pfam" id="PF14378">
    <property type="entry name" value="PAP2_3"/>
    <property type="match status" value="1"/>
</dbReference>
<evidence type="ECO:0000313" key="8">
    <source>
        <dbReference type="EMBL" id="RNI24818.1"/>
    </source>
</evidence>
<keyword evidence="2 6" id="KW-0812">Transmembrane</keyword>
<feature type="transmembrane region" description="Helical" evidence="6">
    <location>
        <begin position="183"/>
        <end position="201"/>
    </location>
</feature>
<evidence type="ECO:0000256" key="5">
    <source>
        <dbReference type="SAM" id="MobiDB-lite"/>
    </source>
</evidence>
<keyword evidence="3 6" id="KW-1133">Transmembrane helix</keyword>
<evidence type="ECO:0000256" key="6">
    <source>
        <dbReference type="SAM" id="Phobius"/>
    </source>
</evidence>
<dbReference type="AlphaFoldDB" id="A0A3M9MJI5"/>
<gene>
    <name evidence="8" type="ORF">EFY87_03765</name>
</gene>
<keyword evidence="4 6" id="KW-0472">Membrane</keyword>
<dbReference type="RefSeq" id="WP_123270108.1">
    <property type="nucleotide sequence ID" value="NZ_RJJQ01000002.1"/>
</dbReference>
<organism evidence="8 9">
    <name type="scientific">Flexivirga caeni</name>
    <dbReference type="NCBI Taxonomy" id="2294115"/>
    <lineage>
        <taxon>Bacteria</taxon>
        <taxon>Bacillati</taxon>
        <taxon>Actinomycetota</taxon>
        <taxon>Actinomycetes</taxon>
        <taxon>Micrococcales</taxon>
        <taxon>Dermacoccaceae</taxon>
        <taxon>Flexivirga</taxon>
    </lineage>
</organism>
<dbReference type="Proteomes" id="UP000271678">
    <property type="component" value="Unassembled WGS sequence"/>
</dbReference>
<feature type="region of interest" description="Disordered" evidence="5">
    <location>
        <begin position="46"/>
        <end position="70"/>
    </location>
</feature>
<feature type="transmembrane region" description="Helical" evidence="6">
    <location>
        <begin position="20"/>
        <end position="36"/>
    </location>
</feature>
<protein>
    <submittedName>
        <fullName evidence="8">Inositol phosphorylceramide synthase</fullName>
    </submittedName>
</protein>
<dbReference type="PANTHER" id="PTHR31310">
    <property type="match status" value="1"/>
</dbReference>
<feature type="transmembrane region" description="Helical" evidence="6">
    <location>
        <begin position="236"/>
        <end position="258"/>
    </location>
</feature>
<dbReference type="InterPro" id="IPR052185">
    <property type="entry name" value="IPC_Synthase-Related"/>
</dbReference>
<accession>A0A3M9MJI5</accession>
<evidence type="ECO:0000256" key="2">
    <source>
        <dbReference type="ARBA" id="ARBA00022692"/>
    </source>
</evidence>
<dbReference type="InterPro" id="IPR026841">
    <property type="entry name" value="Aur1/Ipt1"/>
</dbReference>
<proteinExistence type="predicted"/>
<comment type="subcellular location">
    <subcellularLocation>
        <location evidence="1">Membrane</location>
        <topology evidence="1">Multi-pass membrane protein</topology>
    </subcellularLocation>
</comment>
<dbReference type="CDD" id="cd03386">
    <property type="entry name" value="PAP2_Aur1_like"/>
    <property type="match status" value="1"/>
</dbReference>
<comment type="caution">
    <text evidence="8">The sequence shown here is derived from an EMBL/GenBank/DDBJ whole genome shotgun (WGS) entry which is preliminary data.</text>
</comment>
<feature type="domain" description="Inositolphosphotransferase Aur1/Ipt1" evidence="7">
    <location>
        <begin position="122"/>
        <end position="301"/>
    </location>
</feature>
<reference evidence="8 9" key="1">
    <citation type="submission" date="2018-11" db="EMBL/GenBank/DDBJ databases">
        <title>Draft genome of Simplicispira Flexivirga sp. BO-16.</title>
        <authorList>
            <person name="Im W.T."/>
        </authorList>
    </citation>
    <scope>NUCLEOTIDE SEQUENCE [LARGE SCALE GENOMIC DNA]</scope>
    <source>
        <strain evidence="8 9">BO-16</strain>
    </source>
</reference>
<evidence type="ECO:0000256" key="3">
    <source>
        <dbReference type="ARBA" id="ARBA00022989"/>
    </source>
</evidence>
<sequence length="320" mass="35698">MTARPPTTVTVSSAEGRPAILILLVAVFLGGARLLLARHRIADTTAPAHNSDTPTMPQTRNTDRPAHWPVTPRMPPSWSHRAVRRWPLEVVILVGIDAAYESLRNLVPDQHTRGVHLATAVNTVQRSLHWNLDLRLNHELGAHPLPAHLAEDYYSWLFLPVTVIVLAWVFWRHPHSYRRARTALVVITLVALTCFYLYPMAPPRLLPGSGFIDISHLYPTWGSWSTPTVADTSNQYAAMPSLHCAWALWNGLVIAALARRRWVRALAMTYPALTYLAVIATANHFTIDAVAGLVTTAAVFAVIDAPAHRMIRRIPQHISR</sequence>
<keyword evidence="9" id="KW-1185">Reference proteome</keyword>
<dbReference type="OrthoDB" id="5241565at2"/>
<dbReference type="GO" id="GO:0016020">
    <property type="term" value="C:membrane"/>
    <property type="evidence" value="ECO:0007669"/>
    <property type="project" value="UniProtKB-SubCell"/>
</dbReference>
<evidence type="ECO:0000256" key="1">
    <source>
        <dbReference type="ARBA" id="ARBA00004141"/>
    </source>
</evidence>
<evidence type="ECO:0000259" key="7">
    <source>
        <dbReference type="Pfam" id="PF14378"/>
    </source>
</evidence>
<feature type="transmembrane region" description="Helical" evidence="6">
    <location>
        <begin position="265"/>
        <end position="283"/>
    </location>
</feature>